<accession>A0ABW7CCX3</accession>
<keyword evidence="4" id="KW-0574">Periplasm</keyword>
<dbReference type="PANTHER" id="PTHR30222:SF17">
    <property type="entry name" value="SPERMIDINE_PUTRESCINE-BINDING PERIPLASMIC PROTEIN"/>
    <property type="match status" value="1"/>
</dbReference>
<keyword evidence="3" id="KW-0732">Signal</keyword>
<evidence type="ECO:0000256" key="4">
    <source>
        <dbReference type="ARBA" id="ARBA00022764"/>
    </source>
</evidence>
<organism evidence="5 6">
    <name type="scientific">Limnothrix redekei LRLZ20PSL1</name>
    <dbReference type="NCBI Taxonomy" id="3112953"/>
    <lineage>
        <taxon>Bacteria</taxon>
        <taxon>Bacillati</taxon>
        <taxon>Cyanobacteriota</taxon>
        <taxon>Cyanophyceae</taxon>
        <taxon>Pseudanabaenales</taxon>
        <taxon>Pseudanabaenaceae</taxon>
        <taxon>Limnothrix</taxon>
    </lineage>
</organism>
<comment type="subcellular location">
    <subcellularLocation>
        <location evidence="1">Periplasm</location>
    </subcellularLocation>
</comment>
<dbReference type="Pfam" id="PF13416">
    <property type="entry name" value="SBP_bac_8"/>
    <property type="match status" value="1"/>
</dbReference>
<dbReference type="RefSeq" id="WP_393014169.1">
    <property type="nucleotide sequence ID" value="NZ_JAZAQF010000078.1"/>
</dbReference>
<keyword evidence="6" id="KW-1185">Reference proteome</keyword>
<evidence type="ECO:0000256" key="2">
    <source>
        <dbReference type="ARBA" id="ARBA00022448"/>
    </source>
</evidence>
<dbReference type="InterPro" id="IPR006311">
    <property type="entry name" value="TAT_signal"/>
</dbReference>
<dbReference type="EMBL" id="JAZAQF010000078">
    <property type="protein sequence ID" value="MFG3818693.1"/>
    <property type="molecule type" value="Genomic_DNA"/>
</dbReference>
<protein>
    <submittedName>
        <fullName evidence="5">Extracellular solute-binding protein</fullName>
    </submittedName>
</protein>
<evidence type="ECO:0000256" key="1">
    <source>
        <dbReference type="ARBA" id="ARBA00004418"/>
    </source>
</evidence>
<dbReference type="PANTHER" id="PTHR30222">
    <property type="entry name" value="SPERMIDINE/PUTRESCINE-BINDING PERIPLASMIC PROTEIN"/>
    <property type="match status" value="1"/>
</dbReference>
<gene>
    <name evidence="5" type="ORF">VPK24_13680</name>
</gene>
<dbReference type="PROSITE" id="PS51318">
    <property type="entry name" value="TAT"/>
    <property type="match status" value="1"/>
</dbReference>
<dbReference type="Proteomes" id="UP001604335">
    <property type="component" value="Unassembled WGS sequence"/>
</dbReference>
<dbReference type="PRINTS" id="PR00909">
    <property type="entry name" value="SPERMDNBNDNG"/>
</dbReference>
<comment type="caution">
    <text evidence="5">The sequence shown here is derived from an EMBL/GenBank/DDBJ whole genome shotgun (WGS) entry which is preliminary data.</text>
</comment>
<name>A0ABW7CCX3_9CYAN</name>
<evidence type="ECO:0000256" key="3">
    <source>
        <dbReference type="ARBA" id="ARBA00022729"/>
    </source>
</evidence>
<evidence type="ECO:0000313" key="6">
    <source>
        <dbReference type="Proteomes" id="UP001604335"/>
    </source>
</evidence>
<dbReference type="SUPFAM" id="SSF53850">
    <property type="entry name" value="Periplasmic binding protein-like II"/>
    <property type="match status" value="1"/>
</dbReference>
<proteinExistence type="predicted"/>
<sequence>MTLQNSEARAELRGDRSPGMAVDLEPRWGRRQWLLGTGAIAAGLLLGGCGRRNPNDLTVLAIENTVPAQLLQAFRRLANAQGATRGIHLTLLDQAELLMQQLQDWQRDPAGTTIGQGDWRSWIPFLRPAGAGPVGLTGLLGHEWLAGAVRRGWIQPWPDRPTGVTLGDRWQSVTQLNRQGLPDRAGSLWGIPYRWGTTVLVYRPDRFAALGWEPQDWADLWRSELRGKVVLLDQPREVIGLTLKRLGRSYNEAQPQSVTGLTAALAALNQQALIYATQDYLQPLLLGDAWVAVGWSHEVVTALARQRSLRAVVPQSGTALWADLWVRPVHAAPESLDLATLWASLAWRSDIAQGLAGWVDAAPAPWLEGDRAAMTANVQRNVLLPTPERLDRCELLQPLPVESLRQYQDLWVAMRRSVA</sequence>
<dbReference type="Gene3D" id="3.40.190.10">
    <property type="entry name" value="Periplasmic binding protein-like II"/>
    <property type="match status" value="2"/>
</dbReference>
<keyword evidence="2" id="KW-0813">Transport</keyword>
<dbReference type="InterPro" id="IPR001188">
    <property type="entry name" value="Sperm_putr-bd"/>
</dbReference>
<dbReference type="InterPro" id="IPR006059">
    <property type="entry name" value="SBP"/>
</dbReference>
<reference evidence="6" key="1">
    <citation type="journal article" date="2024" name="Algal Res.">
        <title>Biochemical, toxicological and genomic investigation of a high-biomass producing Limnothrix strain isolated from Italian shallow drinking water reservoir.</title>
        <authorList>
            <person name="Simonazzi M."/>
            <person name="Shishido T.K."/>
            <person name="Delbaje E."/>
            <person name="Wahlsten M."/>
            <person name="Fewer D.P."/>
            <person name="Sivonen K."/>
            <person name="Pezzolesi L."/>
            <person name="Pistocchi R."/>
        </authorList>
    </citation>
    <scope>NUCLEOTIDE SEQUENCE [LARGE SCALE GENOMIC DNA]</scope>
    <source>
        <strain evidence="6">LRLZ20PSL1</strain>
    </source>
</reference>
<evidence type="ECO:0000313" key="5">
    <source>
        <dbReference type="EMBL" id="MFG3818693.1"/>
    </source>
</evidence>